<dbReference type="Proteomes" id="UP001620408">
    <property type="component" value="Unassembled WGS sequence"/>
</dbReference>
<sequence>MSQPATIPSRDPHPRRRVRVLDSEISYIDVGRGDPIVFLHGNPTSSYLWRNIIPALSGLGRCLAPDLVGMGRSAPSPTRSYRFADHASYLDAWFDALGLQSNVVLVLHDWGSALGFHRARRFPEQIQAIAYMEAIVQPRRWSDFPAGRDHMFRALRSTAGDAMVMEQNFFIETVLPKSILRPMHDEDMAAYRAPFATPESRLPTLVWPRELPIEDEPADVVTAVEQYGQWMAQSPLPKLFVSAEPGAVLTGRARAFCRTWPNQREVTVPGIHYIQEDAPFEIGRALRQFVAEVRTAEHTTMMGVA</sequence>
<dbReference type="Pfam" id="PF00561">
    <property type="entry name" value="Abhydrolase_1"/>
    <property type="match status" value="1"/>
</dbReference>
<dbReference type="InterPro" id="IPR029058">
    <property type="entry name" value="AB_hydrolase_fold"/>
</dbReference>
<protein>
    <submittedName>
        <fullName evidence="2">Haloalkane dehalogenase</fullName>
        <ecNumber evidence="2">3.8.1.5</ecNumber>
    </submittedName>
</protein>
<keyword evidence="2" id="KW-0378">Hydrolase</keyword>
<feature type="domain" description="AB hydrolase-1" evidence="1">
    <location>
        <begin position="35"/>
        <end position="138"/>
    </location>
</feature>
<dbReference type="SUPFAM" id="SSF53474">
    <property type="entry name" value="alpha/beta-Hydrolases"/>
    <property type="match status" value="1"/>
</dbReference>
<proteinExistence type="predicted"/>
<evidence type="ECO:0000259" key="1">
    <source>
        <dbReference type="Pfam" id="PF00561"/>
    </source>
</evidence>
<accession>A0ABW8K2R2</accession>
<comment type="caution">
    <text evidence="2">The sequence shown here is derived from an EMBL/GenBank/DDBJ whole genome shotgun (WGS) entry which is preliminary data.</text>
</comment>
<organism evidence="2 3">
    <name type="scientific">Dyella koreensis</name>
    <dbReference type="NCBI Taxonomy" id="311235"/>
    <lineage>
        <taxon>Bacteria</taxon>
        <taxon>Pseudomonadati</taxon>
        <taxon>Pseudomonadota</taxon>
        <taxon>Gammaproteobacteria</taxon>
        <taxon>Lysobacterales</taxon>
        <taxon>Rhodanobacteraceae</taxon>
        <taxon>Dyella</taxon>
    </lineage>
</organism>
<dbReference type="PRINTS" id="PR00412">
    <property type="entry name" value="EPOXHYDRLASE"/>
</dbReference>
<dbReference type="PANTHER" id="PTHR43798:SF24">
    <property type="entry name" value="CIS-3-ALKYL-4-ALKYLOXETAN-2-ONE DECARBOXYLASE"/>
    <property type="match status" value="1"/>
</dbReference>
<evidence type="ECO:0000313" key="3">
    <source>
        <dbReference type="Proteomes" id="UP001620408"/>
    </source>
</evidence>
<dbReference type="InterPro" id="IPR000639">
    <property type="entry name" value="Epox_hydrolase-like"/>
</dbReference>
<dbReference type="EMBL" id="JADIKD010000009">
    <property type="protein sequence ID" value="MFK2917176.1"/>
    <property type="molecule type" value="Genomic_DNA"/>
</dbReference>
<dbReference type="GO" id="GO:0018786">
    <property type="term" value="F:haloalkane dehalogenase activity"/>
    <property type="evidence" value="ECO:0007669"/>
    <property type="project" value="UniProtKB-EC"/>
</dbReference>
<reference evidence="2 3" key="1">
    <citation type="submission" date="2020-10" db="EMBL/GenBank/DDBJ databases">
        <title>Phylogeny of dyella-like bacteria.</title>
        <authorList>
            <person name="Fu J."/>
        </authorList>
    </citation>
    <scope>NUCLEOTIDE SEQUENCE [LARGE SCALE GENOMIC DNA]</scope>
    <source>
        <strain evidence="2 3">BB4</strain>
    </source>
</reference>
<dbReference type="Gene3D" id="3.40.50.1820">
    <property type="entry name" value="alpha/beta hydrolase"/>
    <property type="match status" value="1"/>
</dbReference>
<dbReference type="RefSeq" id="WP_379985390.1">
    <property type="nucleotide sequence ID" value="NZ_JADIKD010000009.1"/>
</dbReference>
<gene>
    <name evidence="2" type="ORF">ISS97_07870</name>
</gene>
<name>A0ABW8K2R2_9GAMM</name>
<dbReference type="PANTHER" id="PTHR43798">
    <property type="entry name" value="MONOACYLGLYCEROL LIPASE"/>
    <property type="match status" value="1"/>
</dbReference>
<dbReference type="NCBIfam" id="NF002938">
    <property type="entry name" value="PRK03592.1"/>
    <property type="match status" value="1"/>
</dbReference>
<evidence type="ECO:0000313" key="2">
    <source>
        <dbReference type="EMBL" id="MFK2917176.1"/>
    </source>
</evidence>
<dbReference type="EC" id="3.8.1.5" evidence="2"/>
<dbReference type="InterPro" id="IPR000073">
    <property type="entry name" value="AB_hydrolase_1"/>
</dbReference>
<dbReference type="InterPro" id="IPR050266">
    <property type="entry name" value="AB_hydrolase_sf"/>
</dbReference>
<keyword evidence="3" id="KW-1185">Reference proteome</keyword>